<accession>A0A6J5QBZ3</accession>
<sequence>MDTAEIVALVAQYDTLLENYEIQQDIHSSRVLKEFLKAFPNIPNYDSVGNYVGPVANEDGWMQK</sequence>
<reference evidence="1" key="1">
    <citation type="submission" date="2020-05" db="EMBL/GenBank/DDBJ databases">
        <authorList>
            <person name="Chiriac C."/>
            <person name="Salcher M."/>
            <person name="Ghai R."/>
            <person name="Kavagutti S V."/>
        </authorList>
    </citation>
    <scope>NUCLEOTIDE SEQUENCE</scope>
</reference>
<dbReference type="EMBL" id="LR797022">
    <property type="protein sequence ID" value="CAB4181643.1"/>
    <property type="molecule type" value="Genomic_DNA"/>
</dbReference>
<organism evidence="1">
    <name type="scientific">uncultured Caudovirales phage</name>
    <dbReference type="NCBI Taxonomy" id="2100421"/>
    <lineage>
        <taxon>Viruses</taxon>
        <taxon>Duplodnaviria</taxon>
        <taxon>Heunggongvirae</taxon>
        <taxon>Uroviricota</taxon>
        <taxon>Caudoviricetes</taxon>
        <taxon>Peduoviridae</taxon>
        <taxon>Maltschvirus</taxon>
        <taxon>Maltschvirus maltsch</taxon>
    </lineage>
</organism>
<protein>
    <submittedName>
        <fullName evidence="1">Uncharacterized protein</fullName>
    </submittedName>
</protein>
<proteinExistence type="predicted"/>
<gene>
    <name evidence="1" type="ORF">UFOVP1071_51</name>
</gene>
<evidence type="ECO:0000313" key="1">
    <source>
        <dbReference type="EMBL" id="CAB4181643.1"/>
    </source>
</evidence>
<name>A0A6J5QBZ3_9CAUD</name>